<proteinExistence type="predicted"/>
<reference evidence="2 3" key="1">
    <citation type="journal article" date="2019" name="Extremophiles">
        <title>Biogeography of thermophiles and predominance of Thermus scotoductus in domestic water heaters.</title>
        <authorList>
            <person name="Wilpiszeski R.L."/>
            <person name="Zhang Z."/>
            <person name="House C.H."/>
        </authorList>
    </citation>
    <scope>NUCLEOTIDE SEQUENCE [LARGE SCALE GENOMIC DNA]</scope>
    <source>
        <strain evidence="2 3">20_S20</strain>
    </source>
</reference>
<evidence type="ECO:0000256" key="1">
    <source>
        <dbReference type="SAM" id="MobiDB-lite"/>
    </source>
</evidence>
<feature type="compositionally biased region" description="Pro residues" evidence="1">
    <location>
        <begin position="30"/>
        <end position="41"/>
    </location>
</feature>
<sequence>MRGDQLKEAAGFPSDDGYHAPGSPSVTLPHPGPPAKPPLPGIPQGSPSRADQGSAMKSEFSLGQFRQRTPLGVYRFLVLSFLA</sequence>
<evidence type="ECO:0000313" key="2">
    <source>
        <dbReference type="EMBL" id="RTH31277.1"/>
    </source>
</evidence>
<dbReference type="Proteomes" id="UP000286928">
    <property type="component" value="Unassembled WGS sequence"/>
</dbReference>
<organism evidence="2 3">
    <name type="scientific">Thermus scotoductus</name>
    <dbReference type="NCBI Taxonomy" id="37636"/>
    <lineage>
        <taxon>Bacteria</taxon>
        <taxon>Thermotogati</taxon>
        <taxon>Deinococcota</taxon>
        <taxon>Deinococci</taxon>
        <taxon>Thermales</taxon>
        <taxon>Thermaceae</taxon>
        <taxon>Thermus</taxon>
    </lineage>
</organism>
<dbReference type="AlphaFoldDB" id="A0A430S781"/>
<feature type="region of interest" description="Disordered" evidence="1">
    <location>
        <begin position="1"/>
        <end position="62"/>
    </location>
</feature>
<protein>
    <submittedName>
        <fullName evidence="2">Uncharacterized protein</fullName>
    </submittedName>
</protein>
<accession>A0A430S781</accession>
<comment type="caution">
    <text evidence="2">The sequence shown here is derived from an EMBL/GenBank/DDBJ whole genome shotgun (WGS) entry which is preliminary data.</text>
</comment>
<gene>
    <name evidence="2" type="ORF">CSW33_08310</name>
</gene>
<name>A0A430S781_THESC</name>
<evidence type="ECO:0000313" key="3">
    <source>
        <dbReference type="Proteomes" id="UP000286928"/>
    </source>
</evidence>
<dbReference type="EMBL" id="PEMD01000275">
    <property type="protein sequence ID" value="RTH31277.1"/>
    <property type="molecule type" value="Genomic_DNA"/>
</dbReference>